<dbReference type="GO" id="GO:0005762">
    <property type="term" value="C:mitochondrial large ribosomal subunit"/>
    <property type="evidence" value="ECO:0007669"/>
    <property type="project" value="TreeGrafter"/>
</dbReference>
<dbReference type="SUPFAM" id="SSF143800">
    <property type="entry name" value="L28p-like"/>
    <property type="match status" value="1"/>
</dbReference>
<dbReference type="EMBL" id="NHYD01002781">
    <property type="protein sequence ID" value="PPQ84933.1"/>
    <property type="molecule type" value="Genomic_DNA"/>
</dbReference>
<reference evidence="5 6" key="1">
    <citation type="journal article" date="2018" name="Evol. Lett.">
        <title>Horizontal gene cluster transfer increased hallucinogenic mushroom diversity.</title>
        <authorList>
            <person name="Reynolds H.T."/>
            <person name="Vijayakumar V."/>
            <person name="Gluck-Thaler E."/>
            <person name="Korotkin H.B."/>
            <person name="Matheny P.B."/>
            <person name="Slot J.C."/>
        </authorList>
    </citation>
    <scope>NUCLEOTIDE SEQUENCE [LARGE SCALE GENOMIC DNA]</scope>
    <source>
        <strain evidence="5 6">2631</strain>
    </source>
</reference>
<dbReference type="STRING" id="93625.A0A409X2F0"/>
<dbReference type="InterPro" id="IPR037147">
    <property type="entry name" value="Ribosomal_bL28_sf"/>
</dbReference>
<organism evidence="5 6">
    <name type="scientific">Psilocybe cyanescens</name>
    <dbReference type="NCBI Taxonomy" id="93625"/>
    <lineage>
        <taxon>Eukaryota</taxon>
        <taxon>Fungi</taxon>
        <taxon>Dikarya</taxon>
        <taxon>Basidiomycota</taxon>
        <taxon>Agaricomycotina</taxon>
        <taxon>Agaricomycetes</taxon>
        <taxon>Agaricomycetidae</taxon>
        <taxon>Agaricales</taxon>
        <taxon>Agaricineae</taxon>
        <taxon>Strophariaceae</taxon>
        <taxon>Psilocybe</taxon>
    </lineage>
</organism>
<dbReference type="GO" id="GO:0003735">
    <property type="term" value="F:structural constituent of ribosome"/>
    <property type="evidence" value="ECO:0007669"/>
    <property type="project" value="InterPro"/>
</dbReference>
<evidence type="ECO:0000256" key="1">
    <source>
        <dbReference type="ARBA" id="ARBA00008760"/>
    </source>
</evidence>
<dbReference type="FunFam" id="2.30.170.40:FF:000003">
    <property type="entry name" value="54S ribosomal protein L24"/>
    <property type="match status" value="1"/>
</dbReference>
<dbReference type="HAMAP" id="MF_00373">
    <property type="entry name" value="Ribosomal_bL28"/>
    <property type="match status" value="1"/>
</dbReference>
<keyword evidence="3" id="KW-0687">Ribonucleoprotein</keyword>
<dbReference type="InterPro" id="IPR026569">
    <property type="entry name" value="Ribosomal_bL28"/>
</dbReference>
<dbReference type="OrthoDB" id="361870at2759"/>
<dbReference type="InterPro" id="IPR034704">
    <property type="entry name" value="Ribosomal_bL28/bL31-like_sf"/>
</dbReference>
<keyword evidence="2" id="KW-0689">Ribosomal protein</keyword>
<keyword evidence="6" id="KW-1185">Reference proteome</keyword>
<sequence>MFPSKALWDVVSQPFKRSQHGLFQGKMKQYGNNVPFSKHKTRRSWLPNVQQKRIHSEILGENVRMKLTTRALKTIKTKGGLDKYLNTTPAAILGHMGMKLRMRVRAKYLESKGRPEPPFEILTPAEEEARKPMIVRYPENLNSSLQKARMAREYAGKSLGKEGLATCV</sequence>
<evidence type="ECO:0000256" key="3">
    <source>
        <dbReference type="ARBA" id="ARBA00023274"/>
    </source>
</evidence>
<evidence type="ECO:0000256" key="2">
    <source>
        <dbReference type="ARBA" id="ARBA00022980"/>
    </source>
</evidence>
<dbReference type="FunCoup" id="A0A409X2F0">
    <property type="interactions" value="125"/>
</dbReference>
<dbReference type="Pfam" id="PF00830">
    <property type="entry name" value="Ribosomal_L28"/>
    <property type="match status" value="1"/>
</dbReference>
<evidence type="ECO:0000313" key="5">
    <source>
        <dbReference type="EMBL" id="PPQ84933.1"/>
    </source>
</evidence>
<dbReference type="PANTHER" id="PTHR13528:SF2">
    <property type="entry name" value="LARGE RIBOSOMAL SUBUNIT PROTEIN BL28M"/>
    <property type="match status" value="1"/>
</dbReference>
<accession>A0A409X2F0</accession>
<evidence type="ECO:0000313" key="6">
    <source>
        <dbReference type="Proteomes" id="UP000283269"/>
    </source>
</evidence>
<proteinExistence type="inferred from homology"/>
<dbReference type="InParanoid" id="A0A409X2F0"/>
<dbReference type="AlphaFoldDB" id="A0A409X2F0"/>
<dbReference type="PANTHER" id="PTHR13528">
    <property type="entry name" value="39S RIBOSOMAL PROTEIN L28, MITOCHONDRIAL"/>
    <property type="match status" value="1"/>
</dbReference>
<protein>
    <recommendedName>
        <fullName evidence="4">Large ribosomal subunit protein bL28m</fullName>
    </recommendedName>
</protein>
<dbReference type="Gene3D" id="2.30.170.40">
    <property type="entry name" value="Ribosomal protein L28/L24"/>
    <property type="match status" value="1"/>
</dbReference>
<name>A0A409X2F0_PSICY</name>
<comment type="similarity">
    <text evidence="1">Belongs to the bacterial ribosomal protein bL28 family.</text>
</comment>
<gene>
    <name evidence="5" type="ORF">CVT25_004446</name>
</gene>
<comment type="caution">
    <text evidence="5">The sequence shown here is derived from an EMBL/GenBank/DDBJ whole genome shotgun (WGS) entry which is preliminary data.</text>
</comment>
<evidence type="ECO:0000256" key="4">
    <source>
        <dbReference type="ARBA" id="ARBA00035269"/>
    </source>
</evidence>
<dbReference type="Proteomes" id="UP000283269">
    <property type="component" value="Unassembled WGS sequence"/>
</dbReference>